<evidence type="ECO:0000256" key="1">
    <source>
        <dbReference type="ARBA" id="ARBA00004571"/>
    </source>
</evidence>
<evidence type="ECO:0000256" key="2">
    <source>
        <dbReference type="ARBA" id="ARBA00022448"/>
    </source>
</evidence>
<proteinExistence type="inferred from homology"/>
<gene>
    <name evidence="16" type="ORF">B0I00_3296</name>
</gene>
<reference evidence="16 17" key="1">
    <citation type="submission" date="2017-11" db="EMBL/GenBank/DDBJ databases">
        <title>Genomic Encyclopedia of Type Strains, Phase III (KMG-III): the genomes of soil and plant-associated and newly described type strains.</title>
        <authorList>
            <person name="Whitman W."/>
        </authorList>
    </citation>
    <scope>NUCLEOTIDE SEQUENCE [LARGE SCALE GENOMIC DNA]</scope>
    <source>
        <strain evidence="16 17">CGMCC 1.12274</strain>
    </source>
</reference>
<dbReference type="PANTHER" id="PTHR32552">
    <property type="entry name" value="FERRICHROME IRON RECEPTOR-RELATED"/>
    <property type="match status" value="1"/>
</dbReference>
<keyword evidence="2 11" id="KW-0813">Transport</keyword>
<evidence type="ECO:0000256" key="7">
    <source>
        <dbReference type="ARBA" id="ARBA00023065"/>
    </source>
</evidence>
<evidence type="ECO:0000256" key="12">
    <source>
        <dbReference type="RuleBase" id="RU003357"/>
    </source>
</evidence>
<protein>
    <submittedName>
        <fullName evidence="16">Iron complex outermembrane receptor protein</fullName>
    </submittedName>
</protein>
<keyword evidence="17" id="KW-1185">Reference proteome</keyword>
<dbReference type="Proteomes" id="UP000232587">
    <property type="component" value="Unassembled WGS sequence"/>
</dbReference>
<evidence type="ECO:0000256" key="8">
    <source>
        <dbReference type="ARBA" id="ARBA00023077"/>
    </source>
</evidence>
<feature type="domain" description="TonB-dependent receptor-like beta-barrel" evidence="14">
    <location>
        <begin position="403"/>
        <end position="786"/>
    </location>
</feature>
<keyword evidence="16" id="KW-0675">Receptor</keyword>
<comment type="caution">
    <text evidence="16">The sequence shown here is derived from an EMBL/GenBank/DDBJ whole genome shotgun (WGS) entry which is preliminary data.</text>
</comment>
<organism evidence="16 17">
    <name type="scientific">Novosphingobium kunmingense</name>
    <dbReference type="NCBI Taxonomy" id="1211806"/>
    <lineage>
        <taxon>Bacteria</taxon>
        <taxon>Pseudomonadati</taxon>
        <taxon>Pseudomonadota</taxon>
        <taxon>Alphaproteobacteria</taxon>
        <taxon>Sphingomonadales</taxon>
        <taxon>Sphingomonadaceae</taxon>
        <taxon>Novosphingobium</taxon>
    </lineage>
</organism>
<dbReference type="SUPFAM" id="SSF56935">
    <property type="entry name" value="Porins"/>
    <property type="match status" value="1"/>
</dbReference>
<dbReference type="AlphaFoldDB" id="A0A2N0H3H7"/>
<evidence type="ECO:0000256" key="3">
    <source>
        <dbReference type="ARBA" id="ARBA00022452"/>
    </source>
</evidence>
<feature type="domain" description="TonB-dependent receptor plug" evidence="15">
    <location>
        <begin position="58"/>
        <end position="166"/>
    </location>
</feature>
<evidence type="ECO:0000313" key="16">
    <source>
        <dbReference type="EMBL" id="PKB13495.1"/>
    </source>
</evidence>
<keyword evidence="6" id="KW-0408">Iron</keyword>
<keyword evidence="5 11" id="KW-0812">Transmembrane</keyword>
<dbReference type="OrthoDB" id="9760333at2"/>
<dbReference type="Gene3D" id="2.40.170.20">
    <property type="entry name" value="TonB-dependent receptor, beta-barrel domain"/>
    <property type="match status" value="2"/>
</dbReference>
<dbReference type="PANTHER" id="PTHR32552:SF81">
    <property type="entry name" value="TONB-DEPENDENT OUTER MEMBRANE RECEPTOR"/>
    <property type="match status" value="1"/>
</dbReference>
<feature type="chain" id="PRO_5014812844" evidence="13">
    <location>
        <begin position="26"/>
        <end position="828"/>
    </location>
</feature>
<keyword evidence="7" id="KW-0406">Ion transport</keyword>
<dbReference type="PROSITE" id="PS52016">
    <property type="entry name" value="TONB_DEPENDENT_REC_3"/>
    <property type="match status" value="1"/>
</dbReference>
<evidence type="ECO:0000259" key="14">
    <source>
        <dbReference type="Pfam" id="PF00593"/>
    </source>
</evidence>
<evidence type="ECO:0000313" key="17">
    <source>
        <dbReference type="Proteomes" id="UP000232587"/>
    </source>
</evidence>
<sequence length="828" mass="88355">MADYSRISMISLSVALASVATPSWAQTAPAGDSAVEAPTDELAPGEIIVTANKRNERLQDVAVSVQAVDGETLANRAITTPKDFGQISPTLNFQAADEARLFNFSIRGIGTESFSVGVEPSVSTIVDGVVYTRVGSVFDGLGDLERVEVLNGPQGTLQGKNASAGAVVITTAAPNRDRFAGKAEAGIAEHGEYLGNLMLTGPITDQLAFRVFGYYHTEDGVVRDIKTNKTINNSESYGVRAKLLWEPIDGSTITLAGDWSKRTADCCGEPIRIAAASGNVTAAFTGTPVGPDNTFVNFDTLQEGYQKNRGVSLTGDFGIGDHSLTTITAYRVYNDFAIRDRDGTNAPFAGVTPTELFRATNPGITPAAALTLMDNLLINPLSFSCRTTTRSTTEPVCGESQSYEFNKTFTQEVRLTSPTGGLIDYVAGLFYYNALTGRDLTIAGVRSNIAGNVTFPTPTTVVVSRDTAYVLADMQARVRNINYAAFANVNVHPTDQLTLTGGIRYVRDEIEFDLHKVTGPNGDHIGSPTGVNPAGQVAPGANAGTPQFNAFRSYGNDHVLGRVTAKYEFTPDVMAYVSWAHGYKGPAVDADIFVTQAGFDNTPVAPETSKAWEIGVKSQFLDRRVTVNLTGYSTTFSGYQTSSQGTDGSGPPVLRSAGKLFTKGIEGEIVVRPIDGLRLSGNFLFSDNKFGDLFLSATNNIKGGNPLNAPESKWTIVGSYDWMMGDFGINLNANYTHTGSTLFTNLADATNPNSIWIRHPFGVANAALNVTLPGENIKVGLYVKNLFDEHYVASLRRISGSVGGGGAVAQALPRDFDRYVGGTVSVKF</sequence>
<dbReference type="GO" id="GO:0009279">
    <property type="term" value="C:cell outer membrane"/>
    <property type="evidence" value="ECO:0007669"/>
    <property type="project" value="UniProtKB-SubCell"/>
</dbReference>
<evidence type="ECO:0000256" key="5">
    <source>
        <dbReference type="ARBA" id="ARBA00022692"/>
    </source>
</evidence>
<evidence type="ECO:0000256" key="4">
    <source>
        <dbReference type="ARBA" id="ARBA00022496"/>
    </source>
</evidence>
<evidence type="ECO:0000256" key="9">
    <source>
        <dbReference type="ARBA" id="ARBA00023136"/>
    </source>
</evidence>
<keyword evidence="8 12" id="KW-0798">TonB box</keyword>
<keyword evidence="3 11" id="KW-1134">Transmembrane beta strand</keyword>
<dbReference type="Pfam" id="PF00593">
    <property type="entry name" value="TonB_dep_Rec_b-barrel"/>
    <property type="match status" value="1"/>
</dbReference>
<keyword evidence="4" id="KW-0410">Iron transport</keyword>
<dbReference type="RefSeq" id="WP_100868467.1">
    <property type="nucleotide sequence ID" value="NZ_PHUF01000007.1"/>
</dbReference>
<accession>A0A2N0H3H7</accession>
<dbReference type="Pfam" id="PF07715">
    <property type="entry name" value="Plug"/>
    <property type="match status" value="1"/>
</dbReference>
<keyword evidence="9 11" id="KW-0472">Membrane</keyword>
<evidence type="ECO:0000259" key="15">
    <source>
        <dbReference type="Pfam" id="PF07715"/>
    </source>
</evidence>
<feature type="signal peptide" evidence="13">
    <location>
        <begin position="1"/>
        <end position="25"/>
    </location>
</feature>
<evidence type="ECO:0000256" key="6">
    <source>
        <dbReference type="ARBA" id="ARBA00023004"/>
    </source>
</evidence>
<dbReference type="GO" id="GO:0006826">
    <property type="term" value="P:iron ion transport"/>
    <property type="evidence" value="ECO:0007669"/>
    <property type="project" value="UniProtKB-KW"/>
</dbReference>
<evidence type="ECO:0000256" key="11">
    <source>
        <dbReference type="PROSITE-ProRule" id="PRU01360"/>
    </source>
</evidence>
<keyword evidence="10 11" id="KW-0998">Cell outer membrane</keyword>
<comment type="subcellular location">
    <subcellularLocation>
        <location evidence="1 11">Cell outer membrane</location>
        <topology evidence="1 11">Multi-pass membrane protein</topology>
    </subcellularLocation>
</comment>
<name>A0A2N0H3H7_9SPHN</name>
<dbReference type="InterPro" id="IPR012910">
    <property type="entry name" value="Plug_dom"/>
</dbReference>
<keyword evidence="13" id="KW-0732">Signal</keyword>
<comment type="similarity">
    <text evidence="11 12">Belongs to the TonB-dependent receptor family.</text>
</comment>
<dbReference type="InterPro" id="IPR039426">
    <property type="entry name" value="TonB-dep_rcpt-like"/>
</dbReference>
<evidence type="ECO:0000256" key="13">
    <source>
        <dbReference type="SAM" id="SignalP"/>
    </source>
</evidence>
<evidence type="ECO:0000256" key="10">
    <source>
        <dbReference type="ARBA" id="ARBA00023237"/>
    </source>
</evidence>
<dbReference type="InterPro" id="IPR036942">
    <property type="entry name" value="Beta-barrel_TonB_sf"/>
</dbReference>
<dbReference type="EMBL" id="PHUF01000007">
    <property type="protein sequence ID" value="PKB13495.1"/>
    <property type="molecule type" value="Genomic_DNA"/>
</dbReference>
<dbReference type="InterPro" id="IPR000531">
    <property type="entry name" value="Beta-barrel_TonB"/>
</dbReference>